<keyword evidence="5" id="KW-1185">Reference proteome</keyword>
<evidence type="ECO:0000256" key="1">
    <source>
        <dbReference type="ARBA" id="ARBA00022729"/>
    </source>
</evidence>
<keyword evidence="1 2" id="KW-0732">Signal</keyword>
<reference evidence="4" key="1">
    <citation type="submission" date="2022-10" db="EMBL/GenBank/DDBJ databases">
        <title>Two novel species of Flavobacterium.</title>
        <authorList>
            <person name="Liu Q."/>
            <person name="Xin Y.-H."/>
        </authorList>
    </citation>
    <scope>NUCLEOTIDE SEQUENCE</scope>
    <source>
        <strain evidence="4">LS1R49</strain>
    </source>
</reference>
<evidence type="ECO:0000313" key="5">
    <source>
        <dbReference type="Proteomes" id="UP001151079"/>
    </source>
</evidence>
<dbReference type="AlphaFoldDB" id="A0A9X2ZHM5"/>
<gene>
    <name evidence="4" type="ORF">OIU83_09380</name>
</gene>
<evidence type="ECO:0000256" key="2">
    <source>
        <dbReference type="SAM" id="SignalP"/>
    </source>
</evidence>
<dbReference type="InterPro" id="IPR025667">
    <property type="entry name" value="SprB_repeat"/>
</dbReference>
<dbReference type="InterPro" id="IPR043504">
    <property type="entry name" value="Peptidase_S1_PA_chymotrypsin"/>
</dbReference>
<comment type="caution">
    <text evidence="4">The sequence shown here is derived from an EMBL/GenBank/DDBJ whole genome shotgun (WGS) entry which is preliminary data.</text>
</comment>
<dbReference type="RefSeq" id="WP_264205994.1">
    <property type="nucleotide sequence ID" value="NZ_JAOZEW010000008.1"/>
</dbReference>
<feature type="chain" id="PRO_5040855055" evidence="2">
    <location>
        <begin position="22"/>
        <end position="1007"/>
    </location>
</feature>
<dbReference type="EMBL" id="JAOZEW010000008">
    <property type="protein sequence ID" value="MCV9927863.1"/>
    <property type="molecule type" value="Genomic_DNA"/>
</dbReference>
<dbReference type="NCBIfam" id="TIGR04183">
    <property type="entry name" value="Por_Secre_tail"/>
    <property type="match status" value="1"/>
</dbReference>
<dbReference type="InterPro" id="IPR026444">
    <property type="entry name" value="Secre_tail"/>
</dbReference>
<sequence>MKQLYFLFSLFFSIFYCHLQAQTTTTANRKTNTVDNFQTAKNNISQNAVASEICITPTIFNVTGGGNGCFTTGVPVGLLSSEIDVNYQLKLNGVATGNLIAGTGAALSFGNKTTSGIYTIDAVTSVAGCPTTVITMGSTATVNIDPVSVGGSISGTKTVCKGETSDLLTLSNQTGNVLRWESSVSPFSSWTPITNTTPTYTSGALTQATQFRAIVQNGSCLGMASAVATITVKSITATIARTNISCNLGRDGTITVTPDGGTAPYYYLWTSTSGGPSGATTAKVTGLLAGNYTCTVTDALGCSTAFTNLIVTQPTALRTTQVRLIPVSCNGGSNGSATISATGGTFPLTYNWTPGNPTGDGTTTVTGLTAGLWTCNITDASGCTISRDFTVKEPTVIVTTQASLTNVTCNGGANGTARISVSGGTTGYTFDWSPGTPVGDGTASVIGLSAGEWTCNITDANGCTAKRFFTVTEPAVLAASTTQTNVSCNLNSNGTATINTPTGGAFPYTYLWNTGATSQSLSGLSAGIYSCTITDNNGCTLDKDFTITEPAVLAATTTQTNVSCNLQSNGTATINTPTGGTFPYTYLWNTGATSQSLSGLSPGIYSCTITDNNNCTLKKDFTITEPAVLAASTTQTNVSCNLQSNGTATINTPTGGTFPYTYLWNTGATSQSLSGLSAGIYSCTITDNNGCILDKDFTITEPAVLAASTTQTNVSCNSESNGTATINTPTGGTFPYTYLWNTGATSQSLSGLSAGIYSCTITDNNGCTLDKDFTITEPAVLAASTAQTNVSCNSESNGTATINTPTGGTFPYTYLWNTEATSQSLSGLSAGIYSCTITDNNGCTLDKDFTITEPAAIDISLALSSGIITTNQNGATYQWIKCPNTALVGQTNQNFTPTISGDYKVKITIGNCTVTTNCITVSTLGNEKFESKPKIIVYPNPSNDVFFVNIATNCTMITCDLLGKTIQSQKIDSGTTKIDLSNQPTGIYLLKVTTENNQTQTIKLIKK</sequence>
<evidence type="ECO:0000259" key="3">
    <source>
        <dbReference type="Pfam" id="PF18962"/>
    </source>
</evidence>
<dbReference type="Proteomes" id="UP001151079">
    <property type="component" value="Unassembled WGS sequence"/>
</dbReference>
<organism evidence="4 5">
    <name type="scientific">Flavobacterium shii</name>
    <dbReference type="NCBI Taxonomy" id="2987687"/>
    <lineage>
        <taxon>Bacteria</taxon>
        <taxon>Pseudomonadati</taxon>
        <taxon>Bacteroidota</taxon>
        <taxon>Flavobacteriia</taxon>
        <taxon>Flavobacteriales</taxon>
        <taxon>Flavobacteriaceae</taxon>
        <taxon>Flavobacterium</taxon>
    </lineage>
</organism>
<protein>
    <submittedName>
        <fullName evidence="4">T9SS type A sorting domain-containing protein</fullName>
    </submittedName>
</protein>
<proteinExistence type="predicted"/>
<dbReference type="Gene3D" id="2.60.40.740">
    <property type="match status" value="2"/>
</dbReference>
<name>A0A9X2ZHM5_9FLAO</name>
<dbReference type="Pfam" id="PF18962">
    <property type="entry name" value="Por_Secre_tail"/>
    <property type="match status" value="1"/>
</dbReference>
<feature type="domain" description="Secretion system C-terminal sorting" evidence="3">
    <location>
        <begin position="937"/>
        <end position="1004"/>
    </location>
</feature>
<dbReference type="Pfam" id="PF13573">
    <property type="entry name" value="SprB"/>
    <property type="match status" value="8"/>
</dbReference>
<dbReference type="Gene3D" id="2.40.10.10">
    <property type="entry name" value="Trypsin-like serine proteases"/>
    <property type="match status" value="5"/>
</dbReference>
<evidence type="ECO:0000313" key="4">
    <source>
        <dbReference type="EMBL" id="MCV9927863.1"/>
    </source>
</evidence>
<feature type="signal peptide" evidence="2">
    <location>
        <begin position="1"/>
        <end position="21"/>
    </location>
</feature>
<accession>A0A9X2ZHM5</accession>